<proteinExistence type="predicted"/>
<dbReference type="InterPro" id="IPR001182">
    <property type="entry name" value="FtsW/RodA"/>
</dbReference>
<dbReference type="PATRIC" id="fig|1618432.3.peg.671"/>
<keyword evidence="4" id="KW-0808">Transferase</keyword>
<feature type="transmembrane region" description="Helical" evidence="11">
    <location>
        <begin position="323"/>
        <end position="345"/>
    </location>
</feature>
<evidence type="ECO:0000256" key="10">
    <source>
        <dbReference type="ARBA" id="ARBA00023316"/>
    </source>
</evidence>
<keyword evidence="6" id="KW-0133">Cell shape</keyword>
<keyword evidence="9 11" id="KW-0472">Membrane</keyword>
<gene>
    <name evidence="12" type="ORF">US99_C0052G0002</name>
</gene>
<comment type="caution">
    <text evidence="12">The sequence shown here is derived from an EMBL/GenBank/DDBJ whole genome shotgun (WGS) entry which is preliminary data.</text>
</comment>
<sequence>MKFFSSLNPTLTICSVLLLSIAILVIYSSSKELALFQFIFAFLGIAAYFFISRFDYRSIRNLTVLLYFAVVALLIVAAILGFETRGSVRWIPLGVINLQPSEIAKPILILLLADFWSKNLPSWSNIGRSLLWATPPAVLIFNQPDLGSTLTLFAIWLGMLFAAKVSFKKVALIIFMIILVIPISWFSLRDYQKERLSGFLDPHSDPLGRGYNVIQSTIAVGSGEIFGRGLGRGTQSRLQFLPEFRTDFIFASIAEEMGFVGSLLILALYLILIIYCLKVAETAFDPFGFLLVIGGVSMLCFQIVVNIGMNIGLVPITGITLPLISYGGNSLIATMIALGLIASVARYKRKIDSPSYSE</sequence>
<dbReference type="GO" id="GO:0051301">
    <property type="term" value="P:cell division"/>
    <property type="evidence" value="ECO:0007669"/>
    <property type="project" value="InterPro"/>
</dbReference>
<dbReference type="Pfam" id="PF01098">
    <property type="entry name" value="FTSW_RODA_SPOVE"/>
    <property type="match status" value="1"/>
</dbReference>
<evidence type="ECO:0000256" key="6">
    <source>
        <dbReference type="ARBA" id="ARBA00022960"/>
    </source>
</evidence>
<evidence type="ECO:0000256" key="11">
    <source>
        <dbReference type="SAM" id="Phobius"/>
    </source>
</evidence>
<feature type="transmembrane region" description="Helical" evidence="11">
    <location>
        <begin position="63"/>
        <end position="82"/>
    </location>
</feature>
<protein>
    <submittedName>
        <fullName evidence="12">Rod shape-determining protein RodA</fullName>
    </submittedName>
</protein>
<dbReference type="PANTHER" id="PTHR30474:SF1">
    <property type="entry name" value="PEPTIDOGLYCAN GLYCOSYLTRANSFERASE MRDB"/>
    <property type="match status" value="1"/>
</dbReference>
<organism evidence="12 13">
    <name type="scientific">Candidatus Daviesbacteria bacterium GW2011_GWF2_38_6</name>
    <dbReference type="NCBI Taxonomy" id="1618432"/>
    <lineage>
        <taxon>Bacteria</taxon>
        <taxon>Candidatus Daviesiibacteriota</taxon>
    </lineage>
</organism>
<dbReference type="GO" id="GO:0016757">
    <property type="term" value="F:glycosyltransferase activity"/>
    <property type="evidence" value="ECO:0007669"/>
    <property type="project" value="UniProtKB-KW"/>
</dbReference>
<dbReference type="GO" id="GO:0015648">
    <property type="term" value="F:lipid-linked peptidoglycan transporter activity"/>
    <property type="evidence" value="ECO:0007669"/>
    <property type="project" value="TreeGrafter"/>
</dbReference>
<keyword evidence="10" id="KW-0961">Cell wall biogenesis/degradation</keyword>
<evidence type="ECO:0000256" key="4">
    <source>
        <dbReference type="ARBA" id="ARBA00022679"/>
    </source>
</evidence>
<name>A0A0G0KDQ9_9BACT</name>
<evidence type="ECO:0000256" key="9">
    <source>
        <dbReference type="ARBA" id="ARBA00023136"/>
    </source>
</evidence>
<dbReference type="PANTHER" id="PTHR30474">
    <property type="entry name" value="CELL CYCLE PROTEIN"/>
    <property type="match status" value="1"/>
</dbReference>
<evidence type="ECO:0000256" key="2">
    <source>
        <dbReference type="ARBA" id="ARBA00022475"/>
    </source>
</evidence>
<comment type="subcellular location">
    <subcellularLocation>
        <location evidence="1">Membrane</location>
        <topology evidence="1">Multi-pass membrane protein</topology>
    </subcellularLocation>
</comment>
<feature type="transmembrane region" description="Helical" evidence="11">
    <location>
        <begin position="33"/>
        <end position="51"/>
    </location>
</feature>
<dbReference type="EMBL" id="LBVC01000052">
    <property type="protein sequence ID" value="KKQ76992.1"/>
    <property type="molecule type" value="Genomic_DNA"/>
</dbReference>
<feature type="transmembrane region" description="Helical" evidence="11">
    <location>
        <begin position="146"/>
        <end position="163"/>
    </location>
</feature>
<dbReference type="Proteomes" id="UP000034324">
    <property type="component" value="Unassembled WGS sequence"/>
</dbReference>
<feature type="transmembrane region" description="Helical" evidence="11">
    <location>
        <begin position="170"/>
        <end position="188"/>
    </location>
</feature>
<keyword evidence="7" id="KW-0573">Peptidoglycan synthesis</keyword>
<dbReference type="InterPro" id="IPR011923">
    <property type="entry name" value="RodA/MrdB"/>
</dbReference>
<dbReference type="NCBIfam" id="TIGR02210">
    <property type="entry name" value="rodA_shape"/>
    <property type="match status" value="1"/>
</dbReference>
<dbReference type="GO" id="GO:0071555">
    <property type="term" value="P:cell wall organization"/>
    <property type="evidence" value="ECO:0007669"/>
    <property type="project" value="UniProtKB-KW"/>
</dbReference>
<evidence type="ECO:0000313" key="13">
    <source>
        <dbReference type="Proteomes" id="UP000034324"/>
    </source>
</evidence>
<dbReference type="GO" id="GO:0008360">
    <property type="term" value="P:regulation of cell shape"/>
    <property type="evidence" value="ECO:0007669"/>
    <property type="project" value="UniProtKB-KW"/>
</dbReference>
<evidence type="ECO:0000256" key="7">
    <source>
        <dbReference type="ARBA" id="ARBA00022984"/>
    </source>
</evidence>
<evidence type="ECO:0000256" key="8">
    <source>
        <dbReference type="ARBA" id="ARBA00022989"/>
    </source>
</evidence>
<evidence type="ECO:0000256" key="3">
    <source>
        <dbReference type="ARBA" id="ARBA00022676"/>
    </source>
</evidence>
<feature type="transmembrane region" description="Helical" evidence="11">
    <location>
        <begin position="289"/>
        <end position="311"/>
    </location>
</feature>
<evidence type="ECO:0000256" key="1">
    <source>
        <dbReference type="ARBA" id="ARBA00004141"/>
    </source>
</evidence>
<keyword evidence="3" id="KW-0328">Glycosyltransferase</keyword>
<dbReference type="AlphaFoldDB" id="A0A0G0KDQ9"/>
<dbReference type="GO" id="GO:0005886">
    <property type="term" value="C:plasma membrane"/>
    <property type="evidence" value="ECO:0007669"/>
    <property type="project" value="TreeGrafter"/>
</dbReference>
<evidence type="ECO:0000256" key="5">
    <source>
        <dbReference type="ARBA" id="ARBA00022692"/>
    </source>
</evidence>
<dbReference type="GO" id="GO:0032153">
    <property type="term" value="C:cell division site"/>
    <property type="evidence" value="ECO:0007669"/>
    <property type="project" value="TreeGrafter"/>
</dbReference>
<dbReference type="InterPro" id="IPR018365">
    <property type="entry name" value="Cell_cycle_FtsW-rel_CS"/>
</dbReference>
<accession>A0A0G0KDQ9</accession>
<feature type="transmembrane region" description="Helical" evidence="11">
    <location>
        <begin position="257"/>
        <end position="277"/>
    </location>
</feature>
<keyword evidence="2" id="KW-1003">Cell membrane</keyword>
<dbReference type="GO" id="GO:0009252">
    <property type="term" value="P:peptidoglycan biosynthetic process"/>
    <property type="evidence" value="ECO:0007669"/>
    <property type="project" value="UniProtKB-KW"/>
</dbReference>
<evidence type="ECO:0000313" key="12">
    <source>
        <dbReference type="EMBL" id="KKQ76992.1"/>
    </source>
</evidence>
<keyword evidence="8 11" id="KW-1133">Transmembrane helix</keyword>
<keyword evidence="5 11" id="KW-0812">Transmembrane</keyword>
<dbReference type="PROSITE" id="PS00428">
    <property type="entry name" value="FTSW_RODA_SPOVE"/>
    <property type="match status" value="1"/>
</dbReference>
<reference evidence="12 13" key="1">
    <citation type="journal article" date="2015" name="Nature">
        <title>rRNA introns, odd ribosomes, and small enigmatic genomes across a large radiation of phyla.</title>
        <authorList>
            <person name="Brown C.T."/>
            <person name="Hug L.A."/>
            <person name="Thomas B.C."/>
            <person name="Sharon I."/>
            <person name="Castelle C.J."/>
            <person name="Singh A."/>
            <person name="Wilkins M.J."/>
            <person name="Williams K.H."/>
            <person name="Banfield J.F."/>
        </authorList>
    </citation>
    <scope>NUCLEOTIDE SEQUENCE [LARGE SCALE GENOMIC DNA]</scope>
</reference>
<feature type="transmembrane region" description="Helical" evidence="11">
    <location>
        <begin position="7"/>
        <end position="27"/>
    </location>
</feature>